<dbReference type="InterPro" id="IPR001087">
    <property type="entry name" value="GDSL"/>
</dbReference>
<dbReference type="InterPro" id="IPR038885">
    <property type="entry name" value="PLB1"/>
</dbReference>
<feature type="region of interest" description="Disordered" evidence="1">
    <location>
        <begin position="581"/>
        <end position="617"/>
    </location>
</feature>
<evidence type="ECO:0000256" key="1">
    <source>
        <dbReference type="SAM" id="MobiDB-lite"/>
    </source>
</evidence>
<protein>
    <recommendedName>
        <fullName evidence="4">Phospholipase B1, membrane-associated</fullName>
    </recommendedName>
</protein>
<dbReference type="PANTHER" id="PTHR21325:SF31">
    <property type="entry name" value="GH22081P-RELATED"/>
    <property type="match status" value="1"/>
</dbReference>
<feature type="non-terminal residue" evidence="2">
    <location>
        <position position="1"/>
    </location>
</feature>
<dbReference type="AlphaFoldDB" id="A0A6H5GRG1"/>
<dbReference type="PANTHER" id="PTHR21325">
    <property type="entry name" value="PHOSPHOLIPASE B, PLB1"/>
    <property type="match status" value="1"/>
</dbReference>
<dbReference type="GO" id="GO:0004620">
    <property type="term" value="F:phospholipase activity"/>
    <property type="evidence" value="ECO:0007669"/>
    <property type="project" value="InterPro"/>
</dbReference>
<dbReference type="Proteomes" id="UP000479000">
    <property type="component" value="Unassembled WGS sequence"/>
</dbReference>
<dbReference type="SUPFAM" id="SSF52266">
    <property type="entry name" value="SGNH hydrolase"/>
    <property type="match status" value="1"/>
</dbReference>
<name>A0A6H5GRG1_9HEMI</name>
<dbReference type="EMBL" id="CADCXU010017649">
    <property type="protein sequence ID" value="CAB0006416.1"/>
    <property type="molecule type" value="Genomic_DNA"/>
</dbReference>
<evidence type="ECO:0000313" key="3">
    <source>
        <dbReference type="Proteomes" id="UP000479000"/>
    </source>
</evidence>
<proteinExistence type="predicted"/>
<dbReference type="Pfam" id="PF00657">
    <property type="entry name" value="Lipase_GDSL"/>
    <property type="match status" value="1"/>
</dbReference>
<dbReference type="InterPro" id="IPR036514">
    <property type="entry name" value="SGNH_hydro_sf"/>
</dbReference>
<dbReference type="GO" id="GO:0006644">
    <property type="term" value="P:phospholipid metabolic process"/>
    <property type="evidence" value="ECO:0007669"/>
    <property type="project" value="TreeGrafter"/>
</dbReference>
<evidence type="ECO:0008006" key="4">
    <source>
        <dbReference type="Google" id="ProtNLM"/>
    </source>
</evidence>
<feature type="compositionally biased region" description="Polar residues" evidence="1">
    <location>
        <begin position="334"/>
        <end position="367"/>
    </location>
</feature>
<sequence length="675" mass="76649">AGFLTSLKEEIETYLLLNQMVCRTSDGCGIKAIRTIGSRAPSQKMSLSHATFLVLLRGRILWIGFVLRTSMSSLQWEILLLLATELWKTTPSERSSSREASHGLPALLRNLHLEYFSNKIFFENGLMYIFQLVTMLFGANDVCSGQCFDKDQFSPAAHAYKLMRALDYLQDNMPRAIVNLVPVLEVLEQESAIKIFCPSAVRRTPYAVRRTPYAISSGRYNVKKDFTVVIQPFMTSFNAPRNITERGKEVIPPSYITYDCFHFSQKGHALAANLLWNNMLEPVGEKSTTKMDYPLQQLYCPTEENPFIFTYNNSNRFYLTGSQLGEFPHQGHLNPSTEARGYTQRTSVHPTRVQPASASTPRNGSSHECTRRAPVHPEIFRNNLTQENTIPFEHWSRADSTNPPWIRAALPEPEPGGAEPSGPSPTILALRYFSPPGPAWPKIGPAARRRSASCRRTIPRIHDPRALSCCGNILWFEKCNTSEYAAGGHRPTRSDAAKHYAIRKSQSKVLLFGILQCFRQLQVIFHTVWRRRVKILILSPPIGDHWPGSNSRRNSPFKINKCFLRQRKVAPCVGKNRKNVYPEEAQRGESARTNKEYESDRDRHNSDVTDGKSRSDGFDCATPLETSRSCRGLFQIVVVAIAVIRAEKFVDHLADGRVLPVERIRIHRRSREKRE</sequence>
<organism evidence="2 3">
    <name type="scientific">Nesidiocoris tenuis</name>
    <dbReference type="NCBI Taxonomy" id="355587"/>
    <lineage>
        <taxon>Eukaryota</taxon>
        <taxon>Metazoa</taxon>
        <taxon>Ecdysozoa</taxon>
        <taxon>Arthropoda</taxon>
        <taxon>Hexapoda</taxon>
        <taxon>Insecta</taxon>
        <taxon>Pterygota</taxon>
        <taxon>Neoptera</taxon>
        <taxon>Paraneoptera</taxon>
        <taxon>Hemiptera</taxon>
        <taxon>Heteroptera</taxon>
        <taxon>Panheteroptera</taxon>
        <taxon>Cimicomorpha</taxon>
        <taxon>Miridae</taxon>
        <taxon>Dicyphina</taxon>
        <taxon>Nesidiocoris</taxon>
    </lineage>
</organism>
<feature type="region of interest" description="Disordered" evidence="1">
    <location>
        <begin position="334"/>
        <end position="370"/>
    </location>
</feature>
<dbReference type="Gene3D" id="3.40.50.1110">
    <property type="entry name" value="SGNH hydrolase"/>
    <property type="match status" value="1"/>
</dbReference>
<gene>
    <name evidence="2" type="ORF">NTEN_LOCUS11893</name>
</gene>
<keyword evidence="3" id="KW-1185">Reference proteome</keyword>
<accession>A0A6H5GRG1</accession>
<reference evidence="2 3" key="1">
    <citation type="submission" date="2020-02" db="EMBL/GenBank/DDBJ databases">
        <authorList>
            <person name="Ferguson B K."/>
        </authorList>
    </citation>
    <scope>NUCLEOTIDE SEQUENCE [LARGE SCALE GENOMIC DNA]</scope>
</reference>
<dbReference type="OrthoDB" id="10265800at2759"/>
<evidence type="ECO:0000313" key="2">
    <source>
        <dbReference type="EMBL" id="CAB0006416.1"/>
    </source>
</evidence>